<protein>
    <submittedName>
        <fullName evidence="7">Phosphoglycerate dehydrogenase</fullName>
    </submittedName>
</protein>
<dbReference type="EMBL" id="CP047650">
    <property type="protein sequence ID" value="QHI99466.1"/>
    <property type="molecule type" value="Genomic_DNA"/>
</dbReference>
<gene>
    <name evidence="7" type="ORF">GT347_16670</name>
</gene>
<name>A0A857J6K9_9BURK</name>
<dbReference type="InterPro" id="IPR036291">
    <property type="entry name" value="NAD(P)-bd_dom_sf"/>
</dbReference>
<evidence type="ECO:0000259" key="6">
    <source>
        <dbReference type="Pfam" id="PF02826"/>
    </source>
</evidence>
<proteinExistence type="inferred from homology"/>
<dbReference type="PANTHER" id="PTHR42789">
    <property type="entry name" value="D-ISOMER SPECIFIC 2-HYDROXYACID DEHYDROGENASE FAMILY PROTEIN (AFU_ORTHOLOGUE AFUA_6G10090)"/>
    <property type="match status" value="1"/>
</dbReference>
<dbReference type="InterPro" id="IPR006139">
    <property type="entry name" value="D-isomer_2_OHA_DH_cat_dom"/>
</dbReference>
<feature type="domain" description="D-isomer specific 2-hydroxyacid dehydrogenase catalytic" evidence="5">
    <location>
        <begin position="6"/>
        <end position="312"/>
    </location>
</feature>
<dbReference type="InterPro" id="IPR029753">
    <property type="entry name" value="D-isomer_DH_CS"/>
</dbReference>
<evidence type="ECO:0000259" key="5">
    <source>
        <dbReference type="Pfam" id="PF00389"/>
    </source>
</evidence>
<keyword evidence="3" id="KW-0520">NAD</keyword>
<dbReference type="SUPFAM" id="SSF52283">
    <property type="entry name" value="Formate/glycerate dehydrogenase catalytic domain-like"/>
    <property type="match status" value="1"/>
</dbReference>
<dbReference type="PROSITE" id="PS00670">
    <property type="entry name" value="D_2_HYDROXYACID_DH_2"/>
    <property type="match status" value="1"/>
</dbReference>
<dbReference type="SUPFAM" id="SSF51735">
    <property type="entry name" value="NAD(P)-binding Rossmann-fold domains"/>
    <property type="match status" value="1"/>
</dbReference>
<sequence>MSAVCLINHPIHPIGAELLQAAGFTVRQPKNPQALREEIVEADAAIVRDGLTAELMDLAPRLAIIVNHGSGSDRIDVAHASRLGIPVTCTPGSNSQAVAEHALMLMLATARQSSAADRATRAGDWAFKFSQPLLSLSGATLGIVGFGHSGKLLAAMAAGGLGMRVMVWSPRADKAELAAAGVIAAPSLEALLEAADVVSLHRPLRPDTRHMLDAAALRRMKPTAIVVNTSRGGLIDQAALAEALREGRIFGAGLDVFETEPFPVDTELAALPNLVLTPHVAGSTQQALQATATRCVRQVIAALAGQAPPDMVRPEVWDARRWPVVYSSPLLVP</sequence>
<accession>A0A857J6K9</accession>
<evidence type="ECO:0000256" key="4">
    <source>
        <dbReference type="RuleBase" id="RU003719"/>
    </source>
</evidence>
<dbReference type="FunFam" id="3.40.50.720:FF:000203">
    <property type="entry name" value="D-3-phosphoglycerate dehydrogenase (SerA)"/>
    <property type="match status" value="1"/>
</dbReference>
<dbReference type="KEGG" id="xyk:GT347_16670"/>
<dbReference type="PROSITE" id="PS00671">
    <property type="entry name" value="D_2_HYDROXYACID_DH_3"/>
    <property type="match status" value="1"/>
</dbReference>
<dbReference type="RefSeq" id="WP_160553279.1">
    <property type="nucleotide sequence ID" value="NZ_CP047650.1"/>
</dbReference>
<dbReference type="GO" id="GO:0016616">
    <property type="term" value="F:oxidoreductase activity, acting on the CH-OH group of donors, NAD or NADP as acceptor"/>
    <property type="evidence" value="ECO:0007669"/>
    <property type="project" value="InterPro"/>
</dbReference>
<evidence type="ECO:0000313" key="7">
    <source>
        <dbReference type="EMBL" id="QHI99466.1"/>
    </source>
</evidence>
<dbReference type="CDD" id="cd12173">
    <property type="entry name" value="PGDH_4"/>
    <property type="match status" value="1"/>
</dbReference>
<comment type="similarity">
    <text evidence="1 4">Belongs to the D-isomer specific 2-hydroxyacid dehydrogenase family.</text>
</comment>
<dbReference type="InterPro" id="IPR006140">
    <property type="entry name" value="D-isomer_DH_NAD-bd"/>
</dbReference>
<feature type="domain" description="D-isomer specific 2-hydroxyacid dehydrogenase NAD-binding" evidence="6">
    <location>
        <begin position="103"/>
        <end position="281"/>
    </location>
</feature>
<dbReference type="AlphaFoldDB" id="A0A857J6K9"/>
<dbReference type="Proteomes" id="UP000464787">
    <property type="component" value="Chromosome"/>
</dbReference>
<keyword evidence="2 4" id="KW-0560">Oxidoreductase</keyword>
<dbReference type="InterPro" id="IPR050857">
    <property type="entry name" value="D-2-hydroxyacid_DH"/>
</dbReference>
<dbReference type="GO" id="GO:0051287">
    <property type="term" value="F:NAD binding"/>
    <property type="evidence" value="ECO:0007669"/>
    <property type="project" value="InterPro"/>
</dbReference>
<evidence type="ECO:0000256" key="1">
    <source>
        <dbReference type="ARBA" id="ARBA00005854"/>
    </source>
</evidence>
<dbReference type="Pfam" id="PF02826">
    <property type="entry name" value="2-Hacid_dh_C"/>
    <property type="match status" value="1"/>
</dbReference>
<evidence type="ECO:0000256" key="2">
    <source>
        <dbReference type="ARBA" id="ARBA00023002"/>
    </source>
</evidence>
<organism evidence="7 8">
    <name type="scientific">Xylophilus rhododendri</name>
    <dbReference type="NCBI Taxonomy" id="2697032"/>
    <lineage>
        <taxon>Bacteria</taxon>
        <taxon>Pseudomonadati</taxon>
        <taxon>Pseudomonadota</taxon>
        <taxon>Betaproteobacteria</taxon>
        <taxon>Burkholderiales</taxon>
        <taxon>Xylophilus</taxon>
    </lineage>
</organism>
<evidence type="ECO:0000256" key="3">
    <source>
        <dbReference type="ARBA" id="ARBA00023027"/>
    </source>
</evidence>
<dbReference type="PANTHER" id="PTHR42789:SF1">
    <property type="entry name" value="D-ISOMER SPECIFIC 2-HYDROXYACID DEHYDROGENASE FAMILY PROTEIN (AFU_ORTHOLOGUE AFUA_6G10090)"/>
    <property type="match status" value="1"/>
</dbReference>
<dbReference type="Gene3D" id="3.40.50.720">
    <property type="entry name" value="NAD(P)-binding Rossmann-like Domain"/>
    <property type="match status" value="2"/>
</dbReference>
<reference evidence="7 8" key="1">
    <citation type="submission" date="2020-01" db="EMBL/GenBank/DDBJ databases">
        <title>Genome sequencing of strain KACC 21265.</title>
        <authorList>
            <person name="Heo J."/>
            <person name="Kim S.-J."/>
            <person name="Kim J.-S."/>
            <person name="Hong S.-B."/>
            <person name="Kwon S.-W."/>
        </authorList>
    </citation>
    <scope>NUCLEOTIDE SEQUENCE [LARGE SCALE GENOMIC DNA]</scope>
    <source>
        <strain evidence="7 8">KACC 21265</strain>
    </source>
</reference>
<evidence type="ECO:0000313" key="8">
    <source>
        <dbReference type="Proteomes" id="UP000464787"/>
    </source>
</evidence>
<dbReference type="Pfam" id="PF00389">
    <property type="entry name" value="2-Hacid_dh"/>
    <property type="match status" value="1"/>
</dbReference>
<keyword evidence="8" id="KW-1185">Reference proteome</keyword>